<feature type="region of interest" description="Disordered" evidence="2">
    <location>
        <begin position="25"/>
        <end position="46"/>
    </location>
</feature>
<protein>
    <submittedName>
        <fullName evidence="5">Amino acid ABC transporter substrate-binding protein</fullName>
    </submittedName>
</protein>
<dbReference type="OrthoDB" id="9775197at2"/>
<dbReference type="CDD" id="cd00996">
    <property type="entry name" value="PBP2_AatB_like"/>
    <property type="match status" value="1"/>
</dbReference>
<organism evidence="5 6">
    <name type="scientific">Candidatus Galacturonatibacter soehngenii</name>
    <dbReference type="NCBI Taxonomy" id="2307010"/>
    <lineage>
        <taxon>Bacteria</taxon>
        <taxon>Bacillati</taxon>
        <taxon>Bacillota</taxon>
        <taxon>Clostridia</taxon>
        <taxon>Lachnospirales</taxon>
        <taxon>Lachnospiraceae</taxon>
        <taxon>Candidatus Galacturonatibacter</taxon>
    </lineage>
</organism>
<dbReference type="Gene3D" id="3.40.190.10">
    <property type="entry name" value="Periplasmic binding protein-like II"/>
    <property type="match status" value="2"/>
</dbReference>
<evidence type="ECO:0000256" key="3">
    <source>
        <dbReference type="SAM" id="SignalP"/>
    </source>
</evidence>
<keyword evidence="1 3" id="KW-0732">Signal</keyword>
<dbReference type="AlphaFoldDB" id="A0A7V7QKN8"/>
<sequence>MKKFLAIILSVGMVFSMGACGNSNNDSASKEKTSAESAKEVSQESANTKESNTIVVGFDQDFPPFGYVGDDGEYTGFDIEMAKECVKRMGKEIVLQPIDWDAKDMELEAGTIDCIWNGFTINGREDKYTWTKAYMDNSQVFVVKADSGITSLEDLAGKVVEVQKESSAQTALEDDDHKDLLASFGQFLTVDQYNTAFMDLESGAVDAIGIDIGVAHFQLEGKEDKFTILKEQISSEQYGIGFLKGNEELRDKVEAALMELVEDGTFAEISNKYFGYDVSILGE</sequence>
<feature type="compositionally biased region" description="Basic and acidic residues" evidence="2">
    <location>
        <begin position="28"/>
        <end position="42"/>
    </location>
</feature>
<accession>A0A7V7QKN8</accession>
<dbReference type="Pfam" id="PF00497">
    <property type="entry name" value="SBP_bac_3"/>
    <property type="match status" value="1"/>
</dbReference>
<name>A0A7V7QKN8_9FIRM</name>
<dbReference type="Proteomes" id="UP000461768">
    <property type="component" value="Unassembled WGS sequence"/>
</dbReference>
<keyword evidence="6" id="KW-1185">Reference proteome</keyword>
<dbReference type="PANTHER" id="PTHR35936:SF34">
    <property type="entry name" value="ABC TRANSPORTER EXTRACELLULAR-BINDING PROTEIN YCKB-RELATED"/>
    <property type="match status" value="1"/>
</dbReference>
<dbReference type="PROSITE" id="PS51257">
    <property type="entry name" value="PROKAR_LIPOPROTEIN"/>
    <property type="match status" value="1"/>
</dbReference>
<evidence type="ECO:0000313" key="5">
    <source>
        <dbReference type="EMBL" id="KAB1438397.1"/>
    </source>
</evidence>
<proteinExistence type="predicted"/>
<dbReference type="SMART" id="SM00062">
    <property type="entry name" value="PBPb"/>
    <property type="match status" value="1"/>
</dbReference>
<evidence type="ECO:0000256" key="2">
    <source>
        <dbReference type="SAM" id="MobiDB-lite"/>
    </source>
</evidence>
<evidence type="ECO:0000259" key="4">
    <source>
        <dbReference type="SMART" id="SM00062"/>
    </source>
</evidence>
<reference evidence="5 6" key="2">
    <citation type="submission" date="2020-02" db="EMBL/GenBank/DDBJ databases">
        <title>Candidatus Galacturonibacter soehngenii shows hetero-acetogenic catabolism of galacturonic acid but lacks a canonical carbon monoxide dehydrogenase/acetyl-CoA synthase complex.</title>
        <authorList>
            <person name="Diender M."/>
            <person name="Stouten G.R."/>
            <person name="Petersen J.F."/>
            <person name="Nielsen P.H."/>
            <person name="Dueholm M.S."/>
            <person name="Pronk J.T."/>
            <person name="Van Loosdrecht M.C.M."/>
        </authorList>
    </citation>
    <scope>NUCLEOTIDE SEQUENCE [LARGE SCALE GENOMIC DNA]</scope>
    <source>
        <strain evidence="5">GalUA</strain>
    </source>
</reference>
<evidence type="ECO:0000313" key="6">
    <source>
        <dbReference type="Proteomes" id="UP000461768"/>
    </source>
</evidence>
<gene>
    <name evidence="5" type="ORF">F7O84_12705</name>
</gene>
<feature type="signal peptide" evidence="3">
    <location>
        <begin position="1"/>
        <end position="21"/>
    </location>
</feature>
<feature type="domain" description="Solute-binding protein family 3/N-terminal" evidence="4">
    <location>
        <begin position="53"/>
        <end position="277"/>
    </location>
</feature>
<dbReference type="PANTHER" id="PTHR35936">
    <property type="entry name" value="MEMBRANE-BOUND LYTIC MUREIN TRANSGLYCOSYLASE F"/>
    <property type="match status" value="1"/>
</dbReference>
<dbReference type="SUPFAM" id="SSF53850">
    <property type="entry name" value="Periplasmic binding protein-like II"/>
    <property type="match status" value="1"/>
</dbReference>
<dbReference type="EMBL" id="WAGX01000005">
    <property type="protein sequence ID" value="KAB1438397.1"/>
    <property type="molecule type" value="Genomic_DNA"/>
</dbReference>
<dbReference type="RefSeq" id="WP_151145769.1">
    <property type="nucleotide sequence ID" value="NZ_WAGX01000005.1"/>
</dbReference>
<dbReference type="InterPro" id="IPR001638">
    <property type="entry name" value="Solute-binding_3/MltF_N"/>
</dbReference>
<evidence type="ECO:0000256" key="1">
    <source>
        <dbReference type="ARBA" id="ARBA00022729"/>
    </source>
</evidence>
<feature type="chain" id="PRO_5039137122" evidence="3">
    <location>
        <begin position="22"/>
        <end position="283"/>
    </location>
</feature>
<reference evidence="5 6" key="1">
    <citation type="submission" date="2019-09" db="EMBL/GenBank/DDBJ databases">
        <authorList>
            <person name="Valk L.C."/>
        </authorList>
    </citation>
    <scope>NUCLEOTIDE SEQUENCE [LARGE SCALE GENOMIC DNA]</scope>
    <source>
        <strain evidence="5">GalUA</strain>
    </source>
</reference>
<comment type="caution">
    <text evidence="5">The sequence shown here is derived from an EMBL/GenBank/DDBJ whole genome shotgun (WGS) entry which is preliminary data.</text>
</comment>